<feature type="binding site" evidence="3">
    <location>
        <position position="305"/>
    </location>
    <ligand>
        <name>L-histidine</name>
        <dbReference type="ChEBI" id="CHEBI:57595"/>
    </ligand>
</feature>
<dbReference type="GO" id="GO:0005737">
    <property type="term" value="C:cytoplasm"/>
    <property type="evidence" value="ECO:0007669"/>
    <property type="project" value="InterPro"/>
</dbReference>
<feature type="binding site" evidence="3">
    <location>
        <position position="110"/>
    </location>
    <ligand>
        <name>L-histidine</name>
        <dbReference type="ChEBI" id="CHEBI:57595"/>
    </ligand>
</feature>
<comment type="subunit">
    <text evidence="1">Homodimer.</text>
</comment>
<proteinExistence type="predicted"/>
<dbReference type="PANTHER" id="PTHR43707">
    <property type="entry name" value="HISTIDYL-TRNA SYNTHETASE"/>
    <property type="match status" value="1"/>
</dbReference>
<evidence type="ECO:0000313" key="6">
    <source>
        <dbReference type="Proteomes" id="UP000282125"/>
    </source>
</evidence>
<evidence type="ECO:0000313" key="5">
    <source>
        <dbReference type="EMBL" id="RRH69883.1"/>
    </source>
</evidence>
<accession>A0A3P3D6D6</accession>
<protein>
    <recommendedName>
        <fullName evidence="2">Histidine--tRNA ligase</fullName>
    </recommendedName>
</protein>
<dbReference type="InterPro" id="IPR041715">
    <property type="entry name" value="HisRS-like_core"/>
</dbReference>
<dbReference type="Gene3D" id="3.30.930.10">
    <property type="entry name" value="Bira Bifunctional Protein, Domain 2"/>
    <property type="match status" value="1"/>
</dbReference>
<dbReference type="GO" id="GO:0004821">
    <property type="term" value="F:histidine-tRNA ligase activity"/>
    <property type="evidence" value="ECO:0007669"/>
    <property type="project" value="TreeGrafter"/>
</dbReference>
<evidence type="ECO:0000256" key="2">
    <source>
        <dbReference type="ARBA" id="ARBA00017399"/>
    </source>
</evidence>
<dbReference type="PANTHER" id="PTHR43707:SF1">
    <property type="entry name" value="HISTIDINE--TRNA LIGASE, MITOCHONDRIAL-RELATED"/>
    <property type="match status" value="1"/>
</dbReference>
<keyword evidence="5" id="KW-0808">Transferase</keyword>
<organism evidence="5 6">
    <name type="scientific">Falsigemmobacter faecalis</name>
    <dbReference type="NCBI Taxonomy" id="2488730"/>
    <lineage>
        <taxon>Bacteria</taxon>
        <taxon>Pseudomonadati</taxon>
        <taxon>Pseudomonadota</taxon>
        <taxon>Alphaproteobacteria</taxon>
        <taxon>Rhodobacterales</taxon>
        <taxon>Paracoccaceae</taxon>
        <taxon>Falsigemmobacter</taxon>
    </lineage>
</organism>
<dbReference type="Pfam" id="PF13393">
    <property type="entry name" value="tRNA-synt_His"/>
    <property type="match status" value="2"/>
</dbReference>
<evidence type="ECO:0000256" key="3">
    <source>
        <dbReference type="PIRSR" id="PIRSR001549-1"/>
    </source>
</evidence>
<evidence type="ECO:0000256" key="1">
    <source>
        <dbReference type="ARBA" id="ARBA00011738"/>
    </source>
</evidence>
<gene>
    <name evidence="5" type="ORF">EG244_17945</name>
</gene>
<dbReference type="InterPro" id="IPR004516">
    <property type="entry name" value="HisRS/HisZ"/>
</dbReference>
<dbReference type="OrthoDB" id="9797914at2"/>
<dbReference type="NCBIfam" id="NF008952">
    <property type="entry name" value="PRK12295.1-5"/>
    <property type="match status" value="1"/>
</dbReference>
<reference evidence="5 6" key="1">
    <citation type="submission" date="2018-11" db="EMBL/GenBank/DDBJ databases">
        <title>Gemmobacter sp. nov., YIM 102744-1 draft genome.</title>
        <authorList>
            <person name="Li G."/>
            <person name="Jiang Y."/>
        </authorList>
    </citation>
    <scope>NUCLEOTIDE SEQUENCE [LARGE SCALE GENOMIC DNA]</scope>
    <source>
        <strain evidence="5 6">YIM 102744-1</strain>
    </source>
</reference>
<comment type="caution">
    <text evidence="5">The sequence shown here is derived from an EMBL/GenBank/DDBJ whole genome shotgun (WGS) entry which is preliminary data.</text>
</comment>
<dbReference type="SUPFAM" id="SSF55681">
    <property type="entry name" value="Class II aaRS and biotin synthetases"/>
    <property type="match status" value="1"/>
</dbReference>
<dbReference type="InterPro" id="IPR006195">
    <property type="entry name" value="aa-tRNA-synth_II"/>
</dbReference>
<name>A0A3P3D6D6_9RHOB</name>
<evidence type="ECO:0000259" key="4">
    <source>
        <dbReference type="PROSITE" id="PS50862"/>
    </source>
</evidence>
<feature type="binding site" evidence="3">
    <location>
        <position position="106"/>
    </location>
    <ligand>
        <name>L-histidine</name>
        <dbReference type="ChEBI" id="CHEBI:57595"/>
    </ligand>
</feature>
<dbReference type="AlphaFoldDB" id="A0A3P3D6D6"/>
<feature type="binding site" evidence="3">
    <location>
        <begin position="65"/>
        <end position="67"/>
    </location>
    <ligand>
        <name>L-histidine</name>
        <dbReference type="ChEBI" id="CHEBI:57595"/>
    </ligand>
</feature>
<sequence length="367" mass="40012">MPISPAARREAARLKAAFEAAGALPVEADTLLPADTLLDLYGEDIRGRAYVTQDPLLGEMMLRPDFTVPVVQMHMAHGAEPARYCYSGEVFRRQDRDEGRAREYLQTGYEVFARENPAESDAEVFAMFSQLLVPLKLRAVIGDIGLLLAAVNGLSTSETRKAALRRHVWRPKRFRALLDRFSGAAPVAPARVKLLEKLATGSAADLMADAGTFIGQRSPAEVEARAVALLEDAGTRHIPTREADLLDDLLRVEGAAPEALKRLEDIGTELSSIRPAIALMEARLEALSEHGINVDRLGFEASHGRTTMEYYDGFVFSFMADQEGLPPVANGGRYDALTRVLGQGREIPAVGGIIRPGLLAQLKEARV</sequence>
<dbReference type="PIRSF" id="PIRSF001549">
    <property type="entry name" value="His-tRNA_synth"/>
    <property type="match status" value="1"/>
</dbReference>
<feature type="binding site" evidence="3">
    <location>
        <begin position="310"/>
        <end position="311"/>
    </location>
    <ligand>
        <name>L-histidine</name>
        <dbReference type="ChEBI" id="CHEBI:57595"/>
    </ligand>
</feature>
<dbReference type="InterPro" id="IPR045864">
    <property type="entry name" value="aa-tRNA-synth_II/BPL/LPL"/>
</dbReference>
<feature type="domain" description="Aminoacyl-transfer RNA synthetases class-II family profile" evidence="4">
    <location>
        <begin position="18"/>
        <end position="356"/>
    </location>
</feature>
<feature type="binding site" evidence="3">
    <location>
        <position position="92"/>
    </location>
    <ligand>
        <name>L-histidine</name>
        <dbReference type="ChEBI" id="CHEBI:57595"/>
    </ligand>
</feature>
<dbReference type="GO" id="GO:0016757">
    <property type="term" value="F:glycosyltransferase activity"/>
    <property type="evidence" value="ECO:0007669"/>
    <property type="project" value="UniProtKB-KW"/>
</dbReference>
<dbReference type="EMBL" id="RRAZ01000040">
    <property type="protein sequence ID" value="RRH69883.1"/>
    <property type="molecule type" value="Genomic_DNA"/>
</dbReference>
<dbReference type="Proteomes" id="UP000282125">
    <property type="component" value="Unassembled WGS sequence"/>
</dbReference>
<dbReference type="RefSeq" id="WP_124966547.1">
    <property type="nucleotide sequence ID" value="NZ_RRAZ01000040.1"/>
</dbReference>
<dbReference type="PROSITE" id="PS50862">
    <property type="entry name" value="AA_TRNA_LIGASE_II"/>
    <property type="match status" value="1"/>
</dbReference>
<keyword evidence="6" id="KW-1185">Reference proteome</keyword>
<dbReference type="GO" id="GO:0006427">
    <property type="term" value="P:histidyl-tRNA aminoacylation"/>
    <property type="evidence" value="ECO:0007669"/>
    <property type="project" value="TreeGrafter"/>
</dbReference>
<keyword evidence="5" id="KW-0328">Glycosyltransferase</keyword>